<feature type="binding site" evidence="14">
    <location>
        <position position="89"/>
    </location>
    <ligand>
        <name>L-threonine</name>
        <dbReference type="ChEBI" id="CHEBI:57926"/>
    </ligand>
</feature>
<dbReference type="GO" id="GO:0000049">
    <property type="term" value="F:tRNA binding"/>
    <property type="evidence" value="ECO:0007669"/>
    <property type="project" value="TreeGrafter"/>
</dbReference>
<evidence type="ECO:0000313" key="17">
    <source>
        <dbReference type="Proteomes" id="UP000076967"/>
    </source>
</evidence>
<feature type="binding site" evidence="14">
    <location>
        <position position="84"/>
    </location>
    <ligand>
        <name>ATP</name>
        <dbReference type="ChEBI" id="CHEBI:30616"/>
    </ligand>
</feature>
<name>A0A162KAQ5_9BACL</name>
<dbReference type="NCBIfam" id="TIGR00057">
    <property type="entry name" value="L-threonylcarbamoyladenylate synthase"/>
    <property type="match status" value="1"/>
</dbReference>
<evidence type="ECO:0000256" key="11">
    <source>
        <dbReference type="ARBA" id="ARBA00029774"/>
    </source>
</evidence>
<gene>
    <name evidence="16" type="ORF">PGLA_10540</name>
</gene>
<evidence type="ECO:0000256" key="5">
    <source>
        <dbReference type="ARBA" id="ARBA00022490"/>
    </source>
</evidence>
<feature type="binding site" evidence="14">
    <location>
        <position position="57"/>
    </location>
    <ligand>
        <name>L-threonine</name>
        <dbReference type="ChEBI" id="CHEBI:57926"/>
    </ligand>
</feature>
<comment type="similarity">
    <text evidence="2 13">Belongs to the SUA5 family.</text>
</comment>
<dbReference type="InterPro" id="IPR017945">
    <property type="entry name" value="DHBP_synth_RibB-like_a/b_dom"/>
</dbReference>
<comment type="function">
    <text evidence="13">Required for the formation of a threonylcarbamoyl group on adenosine at position 37 (t(6)A37) in tRNAs that read codons beginning with adenine.</text>
</comment>
<keyword evidence="9 13" id="KW-0547">Nucleotide-binding</keyword>
<feature type="binding site" evidence="14">
    <location>
        <position position="219"/>
    </location>
    <ligand>
        <name>ATP</name>
        <dbReference type="ChEBI" id="CHEBI:30616"/>
    </ligand>
</feature>
<dbReference type="InterPro" id="IPR005145">
    <property type="entry name" value="Sua5_C"/>
</dbReference>
<evidence type="ECO:0000313" key="16">
    <source>
        <dbReference type="EMBL" id="OAB43028.1"/>
    </source>
</evidence>
<evidence type="ECO:0000259" key="15">
    <source>
        <dbReference type="PROSITE" id="PS51163"/>
    </source>
</evidence>
<proteinExistence type="inferred from homology"/>
<feature type="binding site" evidence="14">
    <location>
        <position position="166"/>
    </location>
    <ligand>
        <name>ATP</name>
        <dbReference type="ChEBI" id="CHEBI:30616"/>
    </ligand>
</feature>
<dbReference type="InterPro" id="IPR038385">
    <property type="entry name" value="Sua5/YwlC_C"/>
</dbReference>
<comment type="catalytic activity">
    <reaction evidence="12 13">
        <text>L-threonine + hydrogencarbonate + ATP = L-threonylcarbamoyladenylate + diphosphate + H2O</text>
        <dbReference type="Rhea" id="RHEA:36407"/>
        <dbReference type="ChEBI" id="CHEBI:15377"/>
        <dbReference type="ChEBI" id="CHEBI:17544"/>
        <dbReference type="ChEBI" id="CHEBI:30616"/>
        <dbReference type="ChEBI" id="CHEBI:33019"/>
        <dbReference type="ChEBI" id="CHEBI:57926"/>
        <dbReference type="ChEBI" id="CHEBI:73682"/>
        <dbReference type="EC" id="2.7.7.87"/>
    </reaction>
</comment>
<feature type="binding site" evidence="14">
    <location>
        <position position="144"/>
    </location>
    <ligand>
        <name>ATP</name>
        <dbReference type="ChEBI" id="CHEBI:30616"/>
    </ligand>
</feature>
<evidence type="ECO:0000256" key="3">
    <source>
        <dbReference type="ARBA" id="ARBA00012584"/>
    </source>
</evidence>
<feature type="binding site" evidence="14">
    <location>
        <position position="174"/>
    </location>
    <ligand>
        <name>ATP</name>
        <dbReference type="ChEBI" id="CHEBI:30616"/>
    </ligand>
</feature>
<keyword evidence="10 13" id="KW-0067">ATP-binding</keyword>
<keyword evidence="7 13" id="KW-0819">tRNA processing</keyword>
<dbReference type="PANTHER" id="PTHR17490">
    <property type="entry name" value="SUA5"/>
    <property type="match status" value="1"/>
</dbReference>
<dbReference type="GO" id="GO:0003725">
    <property type="term" value="F:double-stranded RNA binding"/>
    <property type="evidence" value="ECO:0007669"/>
    <property type="project" value="UniProtKB-UniRule"/>
</dbReference>
<evidence type="ECO:0000256" key="8">
    <source>
        <dbReference type="ARBA" id="ARBA00022695"/>
    </source>
</evidence>
<keyword evidence="17" id="KW-1185">Reference proteome</keyword>
<keyword evidence="6 13" id="KW-0808">Transferase</keyword>
<feature type="binding site" evidence="14">
    <location>
        <position position="140"/>
    </location>
    <ligand>
        <name>ATP</name>
        <dbReference type="ChEBI" id="CHEBI:30616"/>
    </ligand>
</feature>
<dbReference type="InterPro" id="IPR006070">
    <property type="entry name" value="Sua5-like_dom"/>
</dbReference>
<dbReference type="PANTHER" id="PTHR17490:SF16">
    <property type="entry name" value="THREONYLCARBAMOYL-AMP SYNTHASE"/>
    <property type="match status" value="1"/>
</dbReference>
<dbReference type="InterPro" id="IPR010923">
    <property type="entry name" value="T(6)A37_SUA5"/>
</dbReference>
<feature type="binding site" evidence="14">
    <location>
        <position position="204"/>
    </location>
    <ligand>
        <name>L-threonine</name>
        <dbReference type="ChEBI" id="CHEBI:57926"/>
    </ligand>
</feature>
<accession>A0A162KAQ5</accession>
<dbReference type="Gene3D" id="3.40.50.11030">
    <property type="entry name" value="Threonylcarbamoyl-AMP synthase, C-terminal domain"/>
    <property type="match status" value="1"/>
</dbReference>
<dbReference type="SUPFAM" id="SSF55821">
    <property type="entry name" value="YrdC/RibB"/>
    <property type="match status" value="1"/>
</dbReference>
<evidence type="ECO:0000256" key="14">
    <source>
        <dbReference type="PIRSR" id="PIRSR004930-1"/>
    </source>
</evidence>
<evidence type="ECO:0000256" key="1">
    <source>
        <dbReference type="ARBA" id="ARBA00004496"/>
    </source>
</evidence>
<dbReference type="AlphaFoldDB" id="A0A162KAQ5"/>
<comment type="caution">
    <text evidence="16">The sequence shown here is derived from an EMBL/GenBank/DDBJ whole genome shotgun (WGS) entry which is preliminary data.</text>
</comment>
<dbReference type="PIRSF" id="PIRSF004930">
    <property type="entry name" value="Tln_factor_SUA5"/>
    <property type="match status" value="1"/>
</dbReference>
<feature type="binding site" evidence="14">
    <location>
        <position position="164"/>
    </location>
    <ligand>
        <name>L-threonine</name>
        <dbReference type="ChEBI" id="CHEBI:57926"/>
    </ligand>
</feature>
<keyword evidence="8 13" id="KW-0548">Nucleotidyltransferase</keyword>
<dbReference type="InterPro" id="IPR050156">
    <property type="entry name" value="TC-AMP_synthase_SUA5"/>
</dbReference>
<keyword evidence="5 13" id="KW-0963">Cytoplasm</keyword>
<evidence type="ECO:0000256" key="4">
    <source>
        <dbReference type="ARBA" id="ARBA00015492"/>
    </source>
</evidence>
<dbReference type="STRING" id="494026.PGLA_10540"/>
<protein>
    <recommendedName>
        <fullName evidence="4 13">Threonylcarbamoyl-AMP synthase</fullName>
        <shortName evidence="13">TC-AMP synthase</shortName>
        <ecNumber evidence="3 13">2.7.7.87</ecNumber>
    </recommendedName>
    <alternativeName>
        <fullName evidence="11 13">L-threonylcarbamoyladenylate synthase</fullName>
    </alternativeName>
</protein>
<dbReference type="GO" id="GO:0006450">
    <property type="term" value="P:regulation of translational fidelity"/>
    <property type="evidence" value="ECO:0007669"/>
    <property type="project" value="TreeGrafter"/>
</dbReference>
<dbReference type="Pfam" id="PF01300">
    <property type="entry name" value="Sua5_yciO_yrdC"/>
    <property type="match status" value="1"/>
</dbReference>
<dbReference type="PROSITE" id="PS51163">
    <property type="entry name" value="YRDC"/>
    <property type="match status" value="1"/>
</dbReference>
<evidence type="ECO:0000256" key="10">
    <source>
        <dbReference type="ARBA" id="ARBA00022840"/>
    </source>
</evidence>
<dbReference type="Proteomes" id="UP000076967">
    <property type="component" value="Unassembled WGS sequence"/>
</dbReference>
<dbReference type="GO" id="GO:0005737">
    <property type="term" value="C:cytoplasm"/>
    <property type="evidence" value="ECO:0007669"/>
    <property type="project" value="UniProtKB-SubCell"/>
</dbReference>
<dbReference type="GO" id="GO:0005524">
    <property type="term" value="F:ATP binding"/>
    <property type="evidence" value="ECO:0007669"/>
    <property type="project" value="UniProtKB-UniRule"/>
</dbReference>
<reference evidence="16 17" key="1">
    <citation type="submission" date="2016-03" db="EMBL/GenBank/DDBJ databases">
        <title>Draft genome sequence of Paenibacillus glacialis DSM 22343.</title>
        <authorList>
            <person name="Shin S.-K."/>
            <person name="Yi H."/>
        </authorList>
    </citation>
    <scope>NUCLEOTIDE SEQUENCE [LARGE SCALE GENOMIC DNA]</scope>
    <source>
        <strain evidence="16 17">DSM 22343</strain>
    </source>
</reference>
<feature type="binding site" evidence="14">
    <location>
        <position position="279"/>
    </location>
    <ligand>
        <name>ATP</name>
        <dbReference type="ChEBI" id="CHEBI:30616"/>
    </ligand>
</feature>
<dbReference type="Pfam" id="PF03481">
    <property type="entry name" value="Sua5_C"/>
    <property type="match status" value="1"/>
</dbReference>
<evidence type="ECO:0000256" key="13">
    <source>
        <dbReference type="PIRNR" id="PIRNR004930"/>
    </source>
</evidence>
<sequence>MGNETEWKRVTTAYWNVQSLSEEGEGTAKQDVATKQAMKEASELLQKGGIVAFPTETVYGLGADARSTAAVEAVFAAKGRPADNPLIVHIAERSQLEELVTEIPAVALTLMDVYWPGPLTIVLPLRPNVLSPRVTAGLDTVGIRMPDHPVALALIAASGCPIAAPSANRSGRPSPTLASHVQEDLVGRIDGVLDGGPAGVGLESTVVRVFSNGQIQVLRPGGITIEQLSATTGATVISTGGADEEAQSAISPGLQAVRTHVNTVDSEAPRSPGVKYTHYAPQGELNIVRGSSAQVVATKIKFLLDKAAHEGAVTGLLAFDEHIPFYGLNPASVVISLGSLVNPAETAHKLYASLRLFDEMAVDYILSEACPEEGLGEAIMNRLIKAAGGRIIDIG</sequence>
<dbReference type="Gene3D" id="3.90.870.10">
    <property type="entry name" value="DHBP synthase"/>
    <property type="match status" value="1"/>
</dbReference>
<feature type="binding site" evidence="14">
    <location>
        <position position="80"/>
    </location>
    <ligand>
        <name>ATP</name>
        <dbReference type="ChEBI" id="CHEBI:30616"/>
    </ligand>
</feature>
<evidence type="ECO:0000256" key="7">
    <source>
        <dbReference type="ARBA" id="ARBA00022694"/>
    </source>
</evidence>
<dbReference type="GO" id="GO:0008033">
    <property type="term" value="P:tRNA processing"/>
    <property type="evidence" value="ECO:0007669"/>
    <property type="project" value="UniProtKB-KW"/>
</dbReference>
<organism evidence="16 17">
    <name type="scientific">Paenibacillus glacialis</name>
    <dbReference type="NCBI Taxonomy" id="494026"/>
    <lineage>
        <taxon>Bacteria</taxon>
        <taxon>Bacillati</taxon>
        <taxon>Bacillota</taxon>
        <taxon>Bacilli</taxon>
        <taxon>Bacillales</taxon>
        <taxon>Paenibacillaceae</taxon>
        <taxon>Paenibacillus</taxon>
    </lineage>
</organism>
<dbReference type="FunFam" id="3.90.870.10:FF:000008">
    <property type="entry name" value="Threonylcarbamoyl-AMP synthase"/>
    <property type="match status" value="1"/>
</dbReference>
<dbReference type="EC" id="2.7.7.87" evidence="3 13"/>
<dbReference type="GO" id="GO:0061710">
    <property type="term" value="F:L-threonylcarbamoyladenylate synthase"/>
    <property type="evidence" value="ECO:0007669"/>
    <property type="project" value="UniProtKB-EC"/>
</dbReference>
<evidence type="ECO:0000256" key="2">
    <source>
        <dbReference type="ARBA" id="ARBA00007663"/>
    </source>
</evidence>
<evidence type="ECO:0000256" key="9">
    <source>
        <dbReference type="ARBA" id="ARBA00022741"/>
    </source>
</evidence>
<dbReference type="EMBL" id="LVJH01000017">
    <property type="protein sequence ID" value="OAB43028.1"/>
    <property type="molecule type" value="Genomic_DNA"/>
</dbReference>
<evidence type="ECO:0000256" key="6">
    <source>
        <dbReference type="ARBA" id="ARBA00022679"/>
    </source>
</evidence>
<comment type="subcellular location">
    <subcellularLocation>
        <location evidence="1 13">Cytoplasm</location>
    </subcellularLocation>
</comment>
<evidence type="ECO:0000256" key="12">
    <source>
        <dbReference type="ARBA" id="ARBA00048366"/>
    </source>
</evidence>
<feature type="domain" description="YrdC-like" evidence="15">
    <location>
        <begin position="35"/>
        <end position="223"/>
    </location>
</feature>